<name>A0A179HQE8_PURLI</name>
<protein>
    <submittedName>
        <fullName evidence="2">Uncharacterized protein</fullName>
    </submittedName>
</protein>
<evidence type="ECO:0000313" key="2">
    <source>
        <dbReference type="EMBL" id="OAQ91689.1"/>
    </source>
</evidence>
<comment type="caution">
    <text evidence="2">The sequence shown here is derived from an EMBL/GenBank/DDBJ whole genome shotgun (WGS) entry which is preliminary data.</text>
</comment>
<feature type="region of interest" description="Disordered" evidence="1">
    <location>
        <begin position="62"/>
        <end position="95"/>
    </location>
</feature>
<organism evidence="2 3">
    <name type="scientific">Purpureocillium lilacinum</name>
    <name type="common">Paecilomyces lilacinus</name>
    <dbReference type="NCBI Taxonomy" id="33203"/>
    <lineage>
        <taxon>Eukaryota</taxon>
        <taxon>Fungi</taxon>
        <taxon>Dikarya</taxon>
        <taxon>Ascomycota</taxon>
        <taxon>Pezizomycotina</taxon>
        <taxon>Sordariomycetes</taxon>
        <taxon>Hypocreomycetidae</taxon>
        <taxon>Hypocreales</taxon>
        <taxon>Ophiocordycipitaceae</taxon>
        <taxon>Purpureocillium</taxon>
    </lineage>
</organism>
<accession>A0A179HQE8</accession>
<sequence>MSRRVRVAFGWPKHGHCADGSCPRQSQAGQRTRTSFQRAMCLQQAACLCHDRVGVLWRSRRADSSKTVSNRSATRHAGQDGDRSIVVGRSGVCRT</sequence>
<dbReference type="Proteomes" id="UP000078340">
    <property type="component" value="Unassembled WGS sequence"/>
</dbReference>
<evidence type="ECO:0000256" key="1">
    <source>
        <dbReference type="SAM" id="MobiDB-lite"/>
    </source>
</evidence>
<gene>
    <name evidence="2" type="ORF">VFPFJ_03429</name>
</gene>
<reference evidence="2 3" key="1">
    <citation type="submission" date="2016-02" db="EMBL/GenBank/DDBJ databases">
        <title>Biosynthesis of antibiotic leucinostatins and their inhibition on Phytophthora in bio-control Purpureocillium lilacinum.</title>
        <authorList>
            <person name="Wang G."/>
            <person name="Liu Z."/>
            <person name="Lin R."/>
            <person name="Li E."/>
            <person name="Mao Z."/>
            <person name="Ling J."/>
            <person name="Yin W."/>
            <person name="Xie B."/>
        </authorList>
    </citation>
    <scope>NUCLEOTIDE SEQUENCE [LARGE SCALE GENOMIC DNA]</scope>
    <source>
        <strain evidence="2">PLFJ-1</strain>
    </source>
</reference>
<dbReference type="AlphaFoldDB" id="A0A179HQE8"/>
<proteinExistence type="predicted"/>
<dbReference type="EMBL" id="LSBI01000003">
    <property type="protein sequence ID" value="OAQ91689.1"/>
    <property type="molecule type" value="Genomic_DNA"/>
</dbReference>
<evidence type="ECO:0000313" key="3">
    <source>
        <dbReference type="Proteomes" id="UP000078340"/>
    </source>
</evidence>